<dbReference type="PROSITE" id="PS00292">
    <property type="entry name" value="CYCLINS"/>
    <property type="match status" value="1"/>
</dbReference>
<evidence type="ECO:0000259" key="7">
    <source>
        <dbReference type="SMART" id="SM00385"/>
    </source>
</evidence>
<protein>
    <recommendedName>
        <fullName evidence="11">Cyclin N-terminal domain-containing protein</fullName>
    </recommendedName>
</protein>
<dbReference type="SUPFAM" id="SSF47954">
    <property type="entry name" value="Cyclin-like"/>
    <property type="match status" value="2"/>
</dbReference>
<accession>A0ABR2GD53</accession>
<dbReference type="PIRSF" id="PIRSF001771">
    <property type="entry name" value="Cyclin_A_B_D_E"/>
    <property type="match status" value="1"/>
</dbReference>
<evidence type="ECO:0008006" key="11">
    <source>
        <dbReference type="Google" id="ProtNLM"/>
    </source>
</evidence>
<evidence type="ECO:0000313" key="10">
    <source>
        <dbReference type="Proteomes" id="UP001472677"/>
    </source>
</evidence>
<keyword evidence="4" id="KW-0131">Cell cycle</keyword>
<dbReference type="CDD" id="cd20506">
    <property type="entry name" value="CYCLIN_AtCycA-like_rpt2"/>
    <property type="match status" value="1"/>
</dbReference>
<feature type="compositionally biased region" description="Low complexity" evidence="6">
    <location>
        <begin position="8"/>
        <end position="22"/>
    </location>
</feature>
<evidence type="ECO:0000256" key="5">
    <source>
        <dbReference type="RuleBase" id="RU000383"/>
    </source>
</evidence>
<sequence>MSTRNRRLASSSLSSTAKRPSSTGNQSKKMGASTTQLTNKRVALSDVTNQGNGFQSGSRAVVTHSKPMVPCTSKVAKKKETLTLPTSLNLESFDGISRMDTIWSKDDHPTTKVSALPFPSGMDISPCRSLGATVSLDETMSTCDSLERPKFEYLDNEDVSAIKSIEMKANNNLYISENTSKEMGPINNAFAVVNTSTDPQFCAAIARVIYKNSRASEAKKRPSIDFMEIVQKDVNANMRAILIDWLVEVTEEYRLVSETLFLTVNYIDRYLSSNSINRQQLQLLGVACMMIASKYEEISAPQVEEFCYVTDNTYWKDEILQMESAVLNCLKFELTVPTSNFFLRQFVCAAEMTNQVQSLQFECLANYIAELSLLEYTMLHYAPSLIAASAAFLARFILSPSKRPWDSILGHYTQYRPSDLQDCVKALHHLCRNGGAANLPAIREKYSQHKYKFVAKKYCPASIPEEFFQDFRN</sequence>
<keyword evidence="10" id="KW-1185">Reference proteome</keyword>
<dbReference type="InterPro" id="IPR004367">
    <property type="entry name" value="Cyclin_C-dom"/>
</dbReference>
<evidence type="ECO:0000256" key="6">
    <source>
        <dbReference type="SAM" id="MobiDB-lite"/>
    </source>
</evidence>
<proteinExistence type="inferred from homology"/>
<evidence type="ECO:0000256" key="2">
    <source>
        <dbReference type="ARBA" id="ARBA00022618"/>
    </source>
</evidence>
<reference evidence="9 10" key="1">
    <citation type="journal article" date="2024" name="G3 (Bethesda)">
        <title>Genome assembly of Hibiscus sabdariffa L. provides insights into metabolisms of medicinal natural products.</title>
        <authorList>
            <person name="Kim T."/>
        </authorList>
    </citation>
    <scope>NUCLEOTIDE SEQUENCE [LARGE SCALE GENOMIC DNA]</scope>
    <source>
        <strain evidence="9">TK-2024</strain>
        <tissue evidence="9">Old leaves</tissue>
    </source>
</reference>
<dbReference type="Pfam" id="PF00134">
    <property type="entry name" value="Cyclin_N"/>
    <property type="match status" value="1"/>
</dbReference>
<dbReference type="Gene3D" id="1.10.472.10">
    <property type="entry name" value="Cyclin-like"/>
    <property type="match status" value="2"/>
</dbReference>
<comment type="caution">
    <text evidence="9">The sequence shown here is derived from an EMBL/GenBank/DDBJ whole genome shotgun (WGS) entry which is preliminary data.</text>
</comment>
<name>A0ABR2GD53_9ROSI</name>
<dbReference type="SMART" id="SM01332">
    <property type="entry name" value="Cyclin_C"/>
    <property type="match status" value="1"/>
</dbReference>
<feature type="region of interest" description="Disordered" evidence="6">
    <location>
        <begin position="1"/>
        <end position="39"/>
    </location>
</feature>
<feature type="domain" description="Cyclin-like" evidence="7">
    <location>
        <begin position="341"/>
        <end position="429"/>
    </location>
</feature>
<gene>
    <name evidence="9" type="ORF">V6N12_050696</name>
</gene>
<keyword evidence="2" id="KW-0132">Cell division</keyword>
<dbReference type="InterPro" id="IPR046965">
    <property type="entry name" value="Cyclin_A/B-like"/>
</dbReference>
<dbReference type="Pfam" id="PF02984">
    <property type="entry name" value="Cyclin_C"/>
    <property type="match status" value="1"/>
</dbReference>
<dbReference type="EMBL" id="JBBPBM010000001">
    <property type="protein sequence ID" value="KAK8600848.1"/>
    <property type="molecule type" value="Genomic_DNA"/>
</dbReference>
<dbReference type="InterPro" id="IPR048258">
    <property type="entry name" value="Cyclins_cyclin-box"/>
</dbReference>
<evidence type="ECO:0000256" key="4">
    <source>
        <dbReference type="ARBA" id="ARBA00023306"/>
    </source>
</evidence>
<evidence type="ECO:0000313" key="9">
    <source>
        <dbReference type="EMBL" id="KAK8600848.1"/>
    </source>
</evidence>
<dbReference type="InterPro" id="IPR006671">
    <property type="entry name" value="Cyclin_N"/>
</dbReference>
<evidence type="ECO:0000259" key="8">
    <source>
        <dbReference type="SMART" id="SM01332"/>
    </source>
</evidence>
<dbReference type="Proteomes" id="UP001472677">
    <property type="component" value="Unassembled WGS sequence"/>
</dbReference>
<dbReference type="InterPro" id="IPR013763">
    <property type="entry name" value="Cyclin-like_dom"/>
</dbReference>
<dbReference type="PANTHER" id="PTHR10177">
    <property type="entry name" value="CYCLINS"/>
    <property type="match status" value="1"/>
</dbReference>
<dbReference type="SMART" id="SM00385">
    <property type="entry name" value="CYCLIN"/>
    <property type="match status" value="2"/>
</dbReference>
<comment type="similarity">
    <text evidence="1">Belongs to the cyclin family. Cyclin AB subfamily.</text>
</comment>
<feature type="domain" description="Cyclin C-terminal" evidence="8">
    <location>
        <begin position="337"/>
        <end position="460"/>
    </location>
</feature>
<evidence type="ECO:0000256" key="1">
    <source>
        <dbReference type="ARBA" id="ARBA00006955"/>
    </source>
</evidence>
<feature type="domain" description="Cyclin-like" evidence="7">
    <location>
        <begin position="244"/>
        <end position="328"/>
    </location>
</feature>
<evidence type="ECO:0000256" key="3">
    <source>
        <dbReference type="ARBA" id="ARBA00023127"/>
    </source>
</evidence>
<dbReference type="InterPro" id="IPR039361">
    <property type="entry name" value="Cyclin"/>
</dbReference>
<organism evidence="9 10">
    <name type="scientific">Hibiscus sabdariffa</name>
    <name type="common">roselle</name>
    <dbReference type="NCBI Taxonomy" id="183260"/>
    <lineage>
        <taxon>Eukaryota</taxon>
        <taxon>Viridiplantae</taxon>
        <taxon>Streptophyta</taxon>
        <taxon>Embryophyta</taxon>
        <taxon>Tracheophyta</taxon>
        <taxon>Spermatophyta</taxon>
        <taxon>Magnoliopsida</taxon>
        <taxon>eudicotyledons</taxon>
        <taxon>Gunneridae</taxon>
        <taxon>Pentapetalae</taxon>
        <taxon>rosids</taxon>
        <taxon>malvids</taxon>
        <taxon>Malvales</taxon>
        <taxon>Malvaceae</taxon>
        <taxon>Malvoideae</taxon>
        <taxon>Hibiscus</taxon>
    </lineage>
</organism>
<keyword evidence="3 5" id="KW-0195">Cyclin</keyword>
<feature type="compositionally biased region" description="Polar residues" evidence="6">
    <location>
        <begin position="23"/>
        <end position="39"/>
    </location>
</feature>
<dbReference type="InterPro" id="IPR036915">
    <property type="entry name" value="Cyclin-like_sf"/>
</dbReference>